<evidence type="ECO:0000256" key="1">
    <source>
        <dbReference type="ARBA" id="ARBA00000085"/>
    </source>
</evidence>
<dbReference type="CDD" id="cd16916">
    <property type="entry name" value="HATPase_CheA-like"/>
    <property type="match status" value="1"/>
</dbReference>
<dbReference type="AlphaFoldDB" id="A0A1I5M4J7"/>
<keyword evidence="4" id="KW-0145">Chemotaxis</keyword>
<comment type="function">
    <text evidence="11">Involved in the transmission of sensory signals from the chemoreceptors to the flagellar motors. CheA is autophosphorylated; it can transfer its phosphate group to either CheB or CheY.</text>
</comment>
<accession>A0A1I5M4J7</accession>
<dbReference type="PROSITE" id="PS51061">
    <property type="entry name" value="R3H"/>
    <property type="match status" value="1"/>
</dbReference>
<evidence type="ECO:0000259" key="17">
    <source>
        <dbReference type="PROSITE" id="PS51061"/>
    </source>
</evidence>
<feature type="region of interest" description="Disordered" evidence="13">
    <location>
        <begin position="219"/>
        <end position="247"/>
    </location>
</feature>
<protein>
    <recommendedName>
        <fullName evidence="3">Chemotaxis protein CheA</fullName>
        <ecNumber evidence="2">2.7.13.3</ecNumber>
    </recommendedName>
</protein>
<feature type="domain" description="R3H" evidence="17">
    <location>
        <begin position="282"/>
        <end position="352"/>
    </location>
</feature>
<keyword evidence="9" id="KW-0067">ATP-binding</keyword>
<organism evidence="18 19">
    <name type="scientific">Tranquillimonas alkanivorans</name>
    <dbReference type="NCBI Taxonomy" id="441119"/>
    <lineage>
        <taxon>Bacteria</taxon>
        <taxon>Pseudomonadati</taxon>
        <taxon>Pseudomonadota</taxon>
        <taxon>Alphaproteobacteria</taxon>
        <taxon>Rhodobacterales</taxon>
        <taxon>Roseobacteraceae</taxon>
        <taxon>Tranquillimonas</taxon>
    </lineage>
</organism>
<dbReference type="SMART" id="SM00260">
    <property type="entry name" value="CheW"/>
    <property type="match status" value="1"/>
</dbReference>
<dbReference type="RefSeq" id="WP_177215051.1">
    <property type="nucleotide sequence ID" value="NZ_FOXA01000002.1"/>
</dbReference>
<dbReference type="InterPro" id="IPR036097">
    <property type="entry name" value="HisK_dim/P_sf"/>
</dbReference>
<evidence type="ECO:0000256" key="9">
    <source>
        <dbReference type="ARBA" id="ARBA00022840"/>
    </source>
</evidence>
<evidence type="ECO:0000256" key="7">
    <source>
        <dbReference type="ARBA" id="ARBA00022741"/>
    </source>
</evidence>
<dbReference type="InterPro" id="IPR004105">
    <property type="entry name" value="CheA-like_dim"/>
</dbReference>
<feature type="modified residue" description="Phosphohistidine" evidence="12">
    <location>
        <position position="45"/>
    </location>
</feature>
<keyword evidence="19" id="KW-1185">Reference proteome</keyword>
<keyword evidence="5 12" id="KW-0597">Phosphoprotein</keyword>
<dbReference type="EC" id="2.7.13.3" evidence="2"/>
<dbReference type="STRING" id="441119.SAMN04488047_10291"/>
<evidence type="ECO:0000256" key="12">
    <source>
        <dbReference type="PROSITE-ProRule" id="PRU00110"/>
    </source>
</evidence>
<gene>
    <name evidence="18" type="ORF">SAMN04488047_10291</name>
</gene>
<dbReference type="Gene3D" id="1.20.120.160">
    <property type="entry name" value="HPT domain"/>
    <property type="match status" value="1"/>
</dbReference>
<evidence type="ECO:0000256" key="4">
    <source>
        <dbReference type="ARBA" id="ARBA00022500"/>
    </source>
</evidence>
<dbReference type="SMART" id="SM00387">
    <property type="entry name" value="HATPase_c"/>
    <property type="match status" value="1"/>
</dbReference>
<sequence>MDAETLAVFREEADALVESLQDGLLALHDAPGDTALIDRVFRDLHTIKGTGAMFGHTALAAFVHDFETAFEKIRSGETAVTPDLVNLSLRAYDCIVRLLAGEGRDEAEERSVLADLARHMEGAEPPAEGWRVTFRLPPDTLALGGKPELLLEELSALGQARVQVLADRLPDLGTLEADRLHLGWQIEIEGAPDEQAVRDVFLFHEDDMELEIAPLHPDAAPAERDAPAPPDAKAPAAAAPPKTGAAPAMRVSAERLDEMMDRVGELVIAEARLAELAAASSDPALISVAEDIQRLAMGMRDTTMSIRMTPIGSITGRFRRLVHDLSETLGKPINFSVTGEETELDKTVIEQLTDPLMHLIRNAADHGLEGTPEARAEFGKPPAGRIDLSARYSGAEVLISLSDDGRGLDEDRIRARAIDRGLIAPDADLQRPQVLSLILEPGFSTAATVTELSGRGVGMDVVKRTIETLRGSIDVSSEPGHGTSVTLRLPLTLAIIDGLLVDVGGERYTLPLAAVEEIVELPPDKRHSNGSTQFLDIRDRLVPFLRLRDLFSTTGEPDPFQKVVVVSAGSSRIGLVVDRIIGSNQTVIKQLSPLHARLTTFSGATILGDGTVALILDVPHLVEHGPTAPVLESAA</sequence>
<dbReference type="InterPro" id="IPR004358">
    <property type="entry name" value="Sig_transdc_His_kin-like_C"/>
</dbReference>
<dbReference type="PANTHER" id="PTHR43395:SF10">
    <property type="entry name" value="CHEMOTAXIS PROTEIN CHEA"/>
    <property type="match status" value="1"/>
</dbReference>
<dbReference type="PANTHER" id="PTHR43395">
    <property type="entry name" value="SENSOR HISTIDINE KINASE CHEA"/>
    <property type="match status" value="1"/>
</dbReference>
<dbReference type="InterPro" id="IPR036890">
    <property type="entry name" value="HATPase_C_sf"/>
</dbReference>
<proteinExistence type="predicted"/>
<dbReference type="PROSITE" id="PS50109">
    <property type="entry name" value="HIS_KIN"/>
    <property type="match status" value="1"/>
</dbReference>
<evidence type="ECO:0000256" key="6">
    <source>
        <dbReference type="ARBA" id="ARBA00022679"/>
    </source>
</evidence>
<feature type="domain" description="Histidine kinase" evidence="14">
    <location>
        <begin position="285"/>
        <end position="493"/>
    </location>
</feature>
<keyword evidence="6" id="KW-0808">Transferase</keyword>
<dbReference type="Gene3D" id="1.10.287.560">
    <property type="entry name" value="Histidine kinase CheA-like, homodimeric domain"/>
    <property type="match status" value="1"/>
</dbReference>
<dbReference type="GO" id="GO:0003676">
    <property type="term" value="F:nucleic acid binding"/>
    <property type="evidence" value="ECO:0007669"/>
    <property type="project" value="UniProtKB-UniRule"/>
</dbReference>
<dbReference type="SMART" id="SM01231">
    <property type="entry name" value="H-kinase_dim"/>
    <property type="match status" value="1"/>
</dbReference>
<dbReference type="CDD" id="cd00731">
    <property type="entry name" value="CheA_reg"/>
    <property type="match status" value="1"/>
</dbReference>
<evidence type="ECO:0000256" key="2">
    <source>
        <dbReference type="ARBA" id="ARBA00012438"/>
    </source>
</evidence>
<dbReference type="Pfam" id="PF01584">
    <property type="entry name" value="CheW"/>
    <property type="match status" value="1"/>
</dbReference>
<dbReference type="SMART" id="SM00073">
    <property type="entry name" value="HPT"/>
    <property type="match status" value="1"/>
</dbReference>
<reference evidence="18 19" key="1">
    <citation type="submission" date="2016-10" db="EMBL/GenBank/DDBJ databases">
        <authorList>
            <person name="de Groot N.N."/>
        </authorList>
    </citation>
    <scope>NUCLEOTIDE SEQUENCE [LARGE SCALE GENOMIC DNA]</scope>
    <source>
        <strain evidence="18 19">DSM 19547</strain>
    </source>
</reference>
<evidence type="ECO:0000256" key="10">
    <source>
        <dbReference type="ARBA" id="ARBA00023012"/>
    </source>
</evidence>
<evidence type="ECO:0000259" key="14">
    <source>
        <dbReference type="PROSITE" id="PS50109"/>
    </source>
</evidence>
<dbReference type="InterPro" id="IPR037006">
    <property type="entry name" value="CheA-like_homodim_sf"/>
</dbReference>
<dbReference type="PRINTS" id="PR00344">
    <property type="entry name" value="BCTRLSENSOR"/>
</dbReference>
<dbReference type="GO" id="GO:0000155">
    <property type="term" value="F:phosphorelay sensor kinase activity"/>
    <property type="evidence" value="ECO:0007669"/>
    <property type="project" value="InterPro"/>
</dbReference>
<keyword evidence="8 18" id="KW-0418">Kinase</keyword>
<evidence type="ECO:0000259" key="16">
    <source>
        <dbReference type="PROSITE" id="PS50894"/>
    </source>
</evidence>
<dbReference type="GO" id="GO:0006935">
    <property type="term" value="P:chemotaxis"/>
    <property type="evidence" value="ECO:0007669"/>
    <property type="project" value="UniProtKB-KW"/>
</dbReference>
<evidence type="ECO:0000256" key="8">
    <source>
        <dbReference type="ARBA" id="ARBA00022777"/>
    </source>
</evidence>
<dbReference type="InterPro" id="IPR036641">
    <property type="entry name" value="HPT_dom_sf"/>
</dbReference>
<dbReference type="Proteomes" id="UP000199356">
    <property type="component" value="Unassembled WGS sequence"/>
</dbReference>
<evidence type="ECO:0000313" key="18">
    <source>
        <dbReference type="EMBL" id="SFP04430.1"/>
    </source>
</evidence>
<dbReference type="InterPro" id="IPR008207">
    <property type="entry name" value="Sig_transdc_His_kin_Hpt_dom"/>
</dbReference>
<evidence type="ECO:0000256" key="3">
    <source>
        <dbReference type="ARBA" id="ARBA00021495"/>
    </source>
</evidence>
<comment type="catalytic activity">
    <reaction evidence="1">
        <text>ATP + protein L-histidine = ADP + protein N-phospho-L-histidine.</text>
        <dbReference type="EC" id="2.7.13.3"/>
    </reaction>
</comment>
<evidence type="ECO:0000259" key="15">
    <source>
        <dbReference type="PROSITE" id="PS50851"/>
    </source>
</evidence>
<name>A0A1I5M4J7_9RHOB</name>
<dbReference type="Pfam" id="PF02895">
    <property type="entry name" value="H-kinase_dim"/>
    <property type="match status" value="1"/>
</dbReference>
<dbReference type="SUPFAM" id="SSF47226">
    <property type="entry name" value="Histidine-containing phosphotransfer domain, HPT domain"/>
    <property type="match status" value="1"/>
</dbReference>
<dbReference type="InterPro" id="IPR036061">
    <property type="entry name" value="CheW-like_dom_sf"/>
</dbReference>
<dbReference type="InterPro" id="IPR003594">
    <property type="entry name" value="HATPase_dom"/>
</dbReference>
<dbReference type="CDD" id="cd00088">
    <property type="entry name" value="HPT"/>
    <property type="match status" value="1"/>
</dbReference>
<dbReference type="Gene3D" id="2.30.30.40">
    <property type="entry name" value="SH3 Domains"/>
    <property type="match status" value="1"/>
</dbReference>
<dbReference type="SUPFAM" id="SSF47384">
    <property type="entry name" value="Homodimeric domain of signal transducing histidine kinase"/>
    <property type="match status" value="1"/>
</dbReference>
<dbReference type="FunFam" id="3.30.565.10:FF:000016">
    <property type="entry name" value="Chemotaxis protein CheA, putative"/>
    <property type="match status" value="1"/>
</dbReference>
<dbReference type="InterPro" id="IPR051315">
    <property type="entry name" value="Bact_Chemotaxis_CheA"/>
</dbReference>
<dbReference type="InterPro" id="IPR005467">
    <property type="entry name" value="His_kinase_dom"/>
</dbReference>
<evidence type="ECO:0000313" key="19">
    <source>
        <dbReference type="Proteomes" id="UP000199356"/>
    </source>
</evidence>
<dbReference type="Gene3D" id="3.30.565.10">
    <property type="entry name" value="Histidine kinase-like ATPase, C-terminal domain"/>
    <property type="match status" value="1"/>
</dbReference>
<dbReference type="PROSITE" id="PS50894">
    <property type="entry name" value="HPT"/>
    <property type="match status" value="1"/>
</dbReference>
<dbReference type="InterPro" id="IPR002545">
    <property type="entry name" value="CheW-lke_dom"/>
</dbReference>
<feature type="domain" description="CheW-like" evidence="15">
    <location>
        <begin position="495"/>
        <end position="627"/>
    </location>
</feature>
<dbReference type="SUPFAM" id="SSF55874">
    <property type="entry name" value="ATPase domain of HSP90 chaperone/DNA topoisomerase II/histidine kinase"/>
    <property type="match status" value="1"/>
</dbReference>
<dbReference type="GO" id="GO:0005524">
    <property type="term" value="F:ATP binding"/>
    <property type="evidence" value="ECO:0007669"/>
    <property type="project" value="UniProtKB-KW"/>
</dbReference>
<feature type="domain" description="HPt" evidence="16">
    <location>
        <begin position="1"/>
        <end position="102"/>
    </location>
</feature>
<dbReference type="Pfam" id="PF02518">
    <property type="entry name" value="HATPase_c"/>
    <property type="match status" value="1"/>
</dbReference>
<dbReference type="PROSITE" id="PS50851">
    <property type="entry name" value="CHEW"/>
    <property type="match status" value="1"/>
</dbReference>
<feature type="compositionally biased region" description="Low complexity" evidence="13">
    <location>
        <begin position="233"/>
        <end position="247"/>
    </location>
</feature>
<dbReference type="Pfam" id="PF01627">
    <property type="entry name" value="Hpt"/>
    <property type="match status" value="1"/>
</dbReference>
<keyword evidence="10" id="KW-0902">Two-component regulatory system</keyword>
<dbReference type="EMBL" id="FOXA01000002">
    <property type="protein sequence ID" value="SFP04430.1"/>
    <property type="molecule type" value="Genomic_DNA"/>
</dbReference>
<dbReference type="GO" id="GO:0005737">
    <property type="term" value="C:cytoplasm"/>
    <property type="evidence" value="ECO:0007669"/>
    <property type="project" value="InterPro"/>
</dbReference>
<evidence type="ECO:0000256" key="13">
    <source>
        <dbReference type="SAM" id="MobiDB-lite"/>
    </source>
</evidence>
<dbReference type="InterPro" id="IPR001374">
    <property type="entry name" value="R3H_dom"/>
</dbReference>
<dbReference type="SUPFAM" id="SSF50341">
    <property type="entry name" value="CheW-like"/>
    <property type="match status" value="1"/>
</dbReference>
<evidence type="ECO:0000256" key="11">
    <source>
        <dbReference type="ARBA" id="ARBA00035100"/>
    </source>
</evidence>
<keyword evidence="7" id="KW-0547">Nucleotide-binding</keyword>
<evidence type="ECO:0000256" key="5">
    <source>
        <dbReference type="ARBA" id="ARBA00022553"/>
    </source>
</evidence>